<name>A0A7J8WSW9_GOSAI</name>
<accession>A0A7J8WSW9</accession>
<reference evidence="2 3" key="1">
    <citation type="journal article" date="2019" name="Genome Biol. Evol.">
        <title>Insights into the evolution of the New World diploid cottons (Gossypium, subgenus Houzingenia) based on genome sequencing.</title>
        <authorList>
            <person name="Grover C.E."/>
            <person name="Arick M.A. 2nd"/>
            <person name="Thrash A."/>
            <person name="Conover J.L."/>
            <person name="Sanders W.S."/>
            <person name="Peterson D.G."/>
            <person name="Frelichowski J.E."/>
            <person name="Scheffler J.A."/>
            <person name="Scheffler B.E."/>
            <person name="Wendel J.F."/>
        </authorList>
    </citation>
    <scope>NUCLEOTIDE SEQUENCE [LARGE SCALE GENOMIC DNA]</scope>
    <source>
        <strain evidence="2">185</strain>
        <tissue evidence="2">Leaf</tissue>
    </source>
</reference>
<dbReference type="Proteomes" id="UP000593577">
    <property type="component" value="Unassembled WGS sequence"/>
</dbReference>
<evidence type="ECO:0000256" key="1">
    <source>
        <dbReference type="SAM" id="MobiDB-lite"/>
    </source>
</evidence>
<evidence type="ECO:0000313" key="3">
    <source>
        <dbReference type="Proteomes" id="UP000593577"/>
    </source>
</evidence>
<feature type="non-terminal residue" evidence="2">
    <location>
        <position position="1"/>
    </location>
</feature>
<sequence length="359" mass="41965">MEANIANLSLEDEEEESIPCEREPNNDDEDRRFCLVGRALIDCVIHFPSLKRTIADLWHPSPSRNKLLAGGIWLKEELPSGIKRGNNSVGMELDGKGRRRIDGEDFSQGDWSIGQREAIMEDTPIKYACRLGAMKILSWNLRGLGHPQVVNRLGNKTWVCKVPKVDCQLDGKKNMKYSCKKGILKPPTEVRELSGYAIDECDLNELEFRGRWFTWERGRLLENNNGSFRFNASWVLEEEYERRIKNFWEGNEEDVCTKLRKLGKRLEELNIMDPDDETFVEMEEVKLALNLEADKEELMWEQAKENWLRFGKLRIVIEYFKKLFTASNTWNDERALSGITKYIQENMNRTLLKDFQMEE</sequence>
<comment type="caution">
    <text evidence="2">The sequence shown here is derived from an EMBL/GenBank/DDBJ whole genome shotgun (WGS) entry which is preliminary data.</text>
</comment>
<organism evidence="2 3">
    <name type="scientific">Gossypium aridum</name>
    <name type="common">American cotton</name>
    <name type="synonym">Erioxylum aridum</name>
    <dbReference type="NCBI Taxonomy" id="34290"/>
    <lineage>
        <taxon>Eukaryota</taxon>
        <taxon>Viridiplantae</taxon>
        <taxon>Streptophyta</taxon>
        <taxon>Embryophyta</taxon>
        <taxon>Tracheophyta</taxon>
        <taxon>Spermatophyta</taxon>
        <taxon>Magnoliopsida</taxon>
        <taxon>eudicotyledons</taxon>
        <taxon>Gunneridae</taxon>
        <taxon>Pentapetalae</taxon>
        <taxon>rosids</taxon>
        <taxon>malvids</taxon>
        <taxon>Malvales</taxon>
        <taxon>Malvaceae</taxon>
        <taxon>Malvoideae</taxon>
        <taxon>Gossypium</taxon>
    </lineage>
</organism>
<gene>
    <name evidence="2" type="ORF">Goari_019512</name>
</gene>
<proteinExistence type="predicted"/>
<evidence type="ECO:0000313" key="2">
    <source>
        <dbReference type="EMBL" id="MBA0678151.1"/>
    </source>
</evidence>
<feature type="region of interest" description="Disordered" evidence="1">
    <location>
        <begin position="1"/>
        <end position="26"/>
    </location>
</feature>
<dbReference type="EMBL" id="JABFAA010000003">
    <property type="protein sequence ID" value="MBA0678151.1"/>
    <property type="molecule type" value="Genomic_DNA"/>
</dbReference>
<keyword evidence="3" id="KW-1185">Reference proteome</keyword>
<dbReference type="AlphaFoldDB" id="A0A7J8WSW9"/>
<protein>
    <submittedName>
        <fullName evidence="2">Uncharacterized protein</fullName>
    </submittedName>
</protein>